<evidence type="ECO:0000256" key="3">
    <source>
        <dbReference type="ARBA" id="ARBA00022553"/>
    </source>
</evidence>
<dbReference type="RefSeq" id="WP_068664957.1">
    <property type="nucleotide sequence ID" value="NZ_LYPB01000069.1"/>
</dbReference>
<name>A0A198A9R8_9BACL</name>
<keyword evidence="8" id="KW-0812">Transmembrane</keyword>
<dbReference type="STRING" id="1850517.A8708_28270"/>
<evidence type="ECO:0000256" key="2">
    <source>
        <dbReference type="ARBA" id="ARBA00022475"/>
    </source>
</evidence>
<keyword evidence="6 8" id="KW-0472">Membrane</keyword>
<evidence type="ECO:0000313" key="11">
    <source>
        <dbReference type="Proteomes" id="UP000078454"/>
    </source>
</evidence>
<evidence type="ECO:0000256" key="4">
    <source>
        <dbReference type="ARBA" id="ARBA00022679"/>
    </source>
</evidence>
<keyword evidence="5" id="KW-0418">Kinase</keyword>
<dbReference type="InterPro" id="IPR003594">
    <property type="entry name" value="HATPase_dom"/>
</dbReference>
<feature type="domain" description="HAMP" evidence="9">
    <location>
        <begin position="322"/>
        <end position="374"/>
    </location>
</feature>
<evidence type="ECO:0000256" key="7">
    <source>
        <dbReference type="SAM" id="Coils"/>
    </source>
</evidence>
<comment type="subcellular location">
    <subcellularLocation>
        <location evidence="1">Cell membrane</location>
        <topology evidence="1">Multi-pass membrane protein</topology>
    </subcellularLocation>
</comment>
<dbReference type="GO" id="GO:0000155">
    <property type="term" value="F:phosphorelay sensor kinase activity"/>
    <property type="evidence" value="ECO:0007669"/>
    <property type="project" value="InterPro"/>
</dbReference>
<dbReference type="AlphaFoldDB" id="A0A198A9R8"/>
<evidence type="ECO:0000256" key="8">
    <source>
        <dbReference type="SAM" id="Phobius"/>
    </source>
</evidence>
<keyword evidence="3" id="KW-0597">Phosphoprotein</keyword>
<proteinExistence type="predicted"/>
<dbReference type="SUPFAM" id="SSF55874">
    <property type="entry name" value="ATPase domain of HSP90 chaperone/DNA topoisomerase II/histidine kinase"/>
    <property type="match status" value="1"/>
</dbReference>
<evidence type="ECO:0000256" key="5">
    <source>
        <dbReference type="ARBA" id="ARBA00022777"/>
    </source>
</evidence>
<feature type="transmembrane region" description="Helical" evidence="8">
    <location>
        <begin position="20"/>
        <end position="41"/>
    </location>
</feature>
<dbReference type="EMBL" id="LYPB01000069">
    <property type="protein sequence ID" value="OAS17912.1"/>
    <property type="molecule type" value="Genomic_DNA"/>
</dbReference>
<keyword evidence="11" id="KW-1185">Reference proteome</keyword>
<reference evidence="10 11" key="1">
    <citation type="submission" date="2016-05" db="EMBL/GenBank/DDBJ databases">
        <title>Paenibacillus sp. 1ZS3-15 nov., isolated from the rhizosphere soil.</title>
        <authorList>
            <person name="Zhang X.X."/>
            <person name="Zhang J."/>
        </authorList>
    </citation>
    <scope>NUCLEOTIDE SEQUENCE [LARGE SCALE GENOMIC DNA]</scope>
    <source>
        <strain evidence="10 11">1ZS3-15</strain>
    </source>
</reference>
<dbReference type="InterPro" id="IPR010559">
    <property type="entry name" value="Sig_transdc_His_kin_internal"/>
</dbReference>
<sequence length="607" mass="71275">MSRKWKLLHSVNDIPLKFKFLIIYLMCVLLPILCINSLFFLQDSKNTERREMDNLRISLDRVGNEIMQMVNSGVVIGNAVSADRTFNEMLEYSYSDNVAYYEEYDSYLRDKLGQYPNIYPYISWIGVYTSNPTLSNGGSYFMLKPDDLRSEWYQKMNEKRDKVTVTSYLDTNPMNPEEKLVYVSIIRKLDNFPDLMKFSKYLRIDIRMDKLLELFDKEHNYLLIKLVDEENRLVLESAGAFKGSDPLLPTLAVTKDFQLTGLPERSFVIPLSNASYVINWRLVGIPEGSRIAEERKGVIHFFIWLTLISTIIPTVLIYIIMHSFNFRVRKLSKHMQLVKNERFEPITMYEGKDEIGHLLRSFNLMTEKIRNLINDVYKLEIQKKDLELERVQAELNYLQSQVDPHFLFNTLNAILVVCKKYRYEHVIEIIQNLSQILRRLLSWKEDLVTVEEELSFTDMYLQIEKFRFQDRFHYELSVDDSVLSYRIPKMSIQSLVENSCKHGLQSVKGNRRIRITVEKAGMNMLMKVEDNGIGMNSAKLDEIVQSLYKGEDNGKNIGLRNVYRRLNLFYAERSLFQVESIPFEKTSITIQIPLSLLKKQEVISPHV</sequence>
<evidence type="ECO:0000313" key="10">
    <source>
        <dbReference type="EMBL" id="OAS17912.1"/>
    </source>
</evidence>
<keyword evidence="2" id="KW-1003">Cell membrane</keyword>
<gene>
    <name evidence="10" type="ORF">A8708_28270</name>
</gene>
<feature type="transmembrane region" description="Helical" evidence="8">
    <location>
        <begin position="298"/>
        <end position="321"/>
    </location>
</feature>
<accession>A0A198A9R8</accession>
<keyword evidence="8" id="KW-1133">Transmembrane helix</keyword>
<dbReference type="Gene3D" id="6.10.340.10">
    <property type="match status" value="1"/>
</dbReference>
<dbReference type="InterPro" id="IPR036890">
    <property type="entry name" value="HATPase_C_sf"/>
</dbReference>
<protein>
    <recommendedName>
        <fullName evidence="9">HAMP domain-containing protein</fullName>
    </recommendedName>
</protein>
<dbReference type="InterPro" id="IPR050640">
    <property type="entry name" value="Bact_2-comp_sensor_kinase"/>
</dbReference>
<dbReference type="PROSITE" id="PS50885">
    <property type="entry name" value="HAMP"/>
    <property type="match status" value="1"/>
</dbReference>
<dbReference type="Pfam" id="PF06580">
    <property type="entry name" value="His_kinase"/>
    <property type="match status" value="1"/>
</dbReference>
<evidence type="ECO:0000259" key="9">
    <source>
        <dbReference type="PROSITE" id="PS50885"/>
    </source>
</evidence>
<comment type="caution">
    <text evidence="10">The sequence shown here is derived from an EMBL/GenBank/DDBJ whole genome shotgun (WGS) entry which is preliminary data.</text>
</comment>
<dbReference type="PANTHER" id="PTHR34220:SF7">
    <property type="entry name" value="SENSOR HISTIDINE KINASE YPDA"/>
    <property type="match status" value="1"/>
</dbReference>
<dbReference type="SUPFAM" id="SSF158472">
    <property type="entry name" value="HAMP domain-like"/>
    <property type="match status" value="1"/>
</dbReference>
<dbReference type="CDD" id="cd06225">
    <property type="entry name" value="HAMP"/>
    <property type="match status" value="1"/>
</dbReference>
<keyword evidence="7" id="KW-0175">Coiled coil</keyword>
<dbReference type="Proteomes" id="UP000078454">
    <property type="component" value="Unassembled WGS sequence"/>
</dbReference>
<dbReference type="Pfam" id="PF02518">
    <property type="entry name" value="HATPase_c"/>
    <property type="match status" value="1"/>
</dbReference>
<dbReference type="SMART" id="SM00387">
    <property type="entry name" value="HATPase_c"/>
    <property type="match status" value="1"/>
</dbReference>
<evidence type="ECO:0000256" key="1">
    <source>
        <dbReference type="ARBA" id="ARBA00004651"/>
    </source>
</evidence>
<dbReference type="PANTHER" id="PTHR34220">
    <property type="entry name" value="SENSOR HISTIDINE KINASE YPDA"/>
    <property type="match status" value="1"/>
</dbReference>
<dbReference type="OrthoDB" id="9776552at2"/>
<keyword evidence="4" id="KW-0808">Transferase</keyword>
<dbReference type="Gene3D" id="3.30.565.10">
    <property type="entry name" value="Histidine kinase-like ATPase, C-terminal domain"/>
    <property type="match status" value="1"/>
</dbReference>
<feature type="coiled-coil region" evidence="7">
    <location>
        <begin position="369"/>
        <end position="401"/>
    </location>
</feature>
<dbReference type="InterPro" id="IPR003660">
    <property type="entry name" value="HAMP_dom"/>
</dbReference>
<organism evidence="10 11">
    <name type="scientific">Paenibacillus oryzisoli</name>
    <dbReference type="NCBI Taxonomy" id="1850517"/>
    <lineage>
        <taxon>Bacteria</taxon>
        <taxon>Bacillati</taxon>
        <taxon>Bacillota</taxon>
        <taxon>Bacilli</taxon>
        <taxon>Bacillales</taxon>
        <taxon>Paenibacillaceae</taxon>
        <taxon>Paenibacillus</taxon>
    </lineage>
</organism>
<dbReference type="GO" id="GO:0005886">
    <property type="term" value="C:plasma membrane"/>
    <property type="evidence" value="ECO:0007669"/>
    <property type="project" value="UniProtKB-SubCell"/>
</dbReference>
<evidence type="ECO:0000256" key="6">
    <source>
        <dbReference type="ARBA" id="ARBA00023136"/>
    </source>
</evidence>